<keyword evidence="4" id="KW-1185">Reference proteome</keyword>
<protein>
    <submittedName>
        <fullName evidence="3">DUF1080 domain-containing protein</fullName>
    </submittedName>
</protein>
<feature type="chain" id="PRO_5038078148" evidence="1">
    <location>
        <begin position="23"/>
        <end position="271"/>
    </location>
</feature>
<dbReference type="Gene3D" id="2.60.120.560">
    <property type="entry name" value="Exo-inulinase, domain 1"/>
    <property type="match status" value="1"/>
</dbReference>
<organism evidence="3 4">
    <name type="scientific">Pelagicoccus enzymogenes</name>
    <dbReference type="NCBI Taxonomy" id="2773457"/>
    <lineage>
        <taxon>Bacteria</taxon>
        <taxon>Pseudomonadati</taxon>
        <taxon>Verrucomicrobiota</taxon>
        <taxon>Opitutia</taxon>
        <taxon>Puniceicoccales</taxon>
        <taxon>Pelagicoccaceae</taxon>
        <taxon>Pelagicoccus</taxon>
    </lineage>
</organism>
<dbReference type="Pfam" id="PF06439">
    <property type="entry name" value="3keto-disac_hyd"/>
    <property type="match status" value="1"/>
</dbReference>
<comment type="caution">
    <text evidence="3">The sequence shown here is derived from an EMBL/GenBank/DDBJ whole genome shotgun (WGS) entry which is preliminary data.</text>
</comment>
<dbReference type="Proteomes" id="UP000622317">
    <property type="component" value="Unassembled WGS sequence"/>
</dbReference>
<accession>A0A927IK03</accession>
<dbReference type="GO" id="GO:0016787">
    <property type="term" value="F:hydrolase activity"/>
    <property type="evidence" value="ECO:0007669"/>
    <property type="project" value="InterPro"/>
</dbReference>
<dbReference type="RefSeq" id="WP_191619167.1">
    <property type="nucleotide sequence ID" value="NZ_JACYFG010000051.1"/>
</dbReference>
<evidence type="ECO:0000256" key="1">
    <source>
        <dbReference type="SAM" id="SignalP"/>
    </source>
</evidence>
<feature type="domain" description="3-keto-alpha-glucoside-1,2-lyase/3-keto-2-hydroxy-glucal hydratase" evidence="2">
    <location>
        <begin position="56"/>
        <end position="251"/>
    </location>
</feature>
<keyword evidence="1" id="KW-0732">Signal</keyword>
<dbReference type="InterPro" id="IPR010496">
    <property type="entry name" value="AL/BT2_dom"/>
</dbReference>
<feature type="signal peptide" evidence="1">
    <location>
        <begin position="1"/>
        <end position="22"/>
    </location>
</feature>
<proteinExistence type="predicted"/>
<gene>
    <name evidence="3" type="ORF">IEN85_21560</name>
</gene>
<evidence type="ECO:0000313" key="4">
    <source>
        <dbReference type="Proteomes" id="UP000622317"/>
    </source>
</evidence>
<dbReference type="EMBL" id="JACYFG010000051">
    <property type="protein sequence ID" value="MBD5782100.1"/>
    <property type="molecule type" value="Genomic_DNA"/>
</dbReference>
<dbReference type="AlphaFoldDB" id="A0A927IK03"/>
<reference evidence="3" key="1">
    <citation type="submission" date="2020-09" db="EMBL/GenBank/DDBJ databases">
        <title>Pelagicoccus enzymogenes sp. nov. with an EPS production, isolated from marine sediment.</title>
        <authorList>
            <person name="Feng X."/>
        </authorList>
    </citation>
    <scope>NUCLEOTIDE SEQUENCE</scope>
    <source>
        <strain evidence="3">NFK12</strain>
    </source>
</reference>
<name>A0A927IK03_9BACT</name>
<sequence length="271" mass="30519">MIKSPLPQIATLALALAASCSAQDEGLTRYEQSQKSEQWEPKPEIVDTHSGIPSDAIVLFDGSNLDAWELDNPEAKPWKIEDGAFTVIPQKPASGIHTKQAFGDVQLHLEFRSPTDIEGHDGQDRGNSGIFFMGRYEIQVLDSYQNETYVNGQLGSIYKQYPPLANPARKPGEWQTYDVIFIAPRFHEDGSLKSPARMTAILNGVLVQYDAVLYGPTQWIGFPEYTAHAEKLPLSLQDHQHFVSYRNIWIRELDGDEIQNRTVHPGLKKSW</sequence>
<evidence type="ECO:0000259" key="2">
    <source>
        <dbReference type="Pfam" id="PF06439"/>
    </source>
</evidence>
<dbReference type="PROSITE" id="PS51257">
    <property type="entry name" value="PROKAR_LIPOPROTEIN"/>
    <property type="match status" value="1"/>
</dbReference>
<evidence type="ECO:0000313" key="3">
    <source>
        <dbReference type="EMBL" id="MBD5782100.1"/>
    </source>
</evidence>